<dbReference type="Proteomes" id="UP000266745">
    <property type="component" value="Chromosome"/>
</dbReference>
<reference evidence="2 3" key="1">
    <citation type="journal article" date="2016" name="Sci. Rep.">
        <title>A novel ammonia-oxidizing archaeon from wastewater treatment plant: Its enrichment, physiological and genomic characteristics.</title>
        <authorList>
            <person name="Li Y."/>
            <person name="Ding K."/>
            <person name="Wen X."/>
            <person name="Zhang B."/>
            <person name="Shen B."/>
            <person name="Yang Y."/>
        </authorList>
    </citation>
    <scope>NUCLEOTIDE SEQUENCE [LARGE SCALE GENOMIC DNA]</scope>
    <source>
        <strain evidence="2 3">SAT1</strain>
    </source>
</reference>
<keyword evidence="1" id="KW-1133">Transmembrane helix</keyword>
<dbReference type="KEGG" id="tah:SU86_006560"/>
<evidence type="ECO:0000313" key="3">
    <source>
        <dbReference type="Proteomes" id="UP000266745"/>
    </source>
</evidence>
<gene>
    <name evidence="2" type="ORF">SU86_006560</name>
</gene>
<dbReference type="Pfam" id="PF13385">
    <property type="entry name" value="Laminin_G_3"/>
    <property type="match status" value="2"/>
</dbReference>
<evidence type="ECO:0000256" key="1">
    <source>
        <dbReference type="SAM" id="Phobius"/>
    </source>
</evidence>
<sequence length="2560" mass="278166">MISSFSSSYGIIEKFENHEKTELTNNVQQVRSINPSFNILLSINDPTLKIKNQELVVVLHKTPTVSRNLILHEGIIVSNAKEDGSSIVLLKHDFNKAILQRIFNDRKYLLDDSIGLPLYYDTDTQIYKSIGAYLSDQIPEFLLFNFDQKILDQFLVLPLLTDRLSEKSDLDYFYNIRNTLLSATGTALHPSGPLLILFAFSAFAVIIRSEDPKSQIHDYKKLLSSVFMLLLISSAVVTPLSIADSYYAHAEPYSNSTTELGSSNVYSSVNATTQAVNDPQLSPLEFNNYTSIETQSQNATQTITNSTITVPSNATQTITNSTITVPSNATQTITNSTITVPSNATQTITNSTFTNSTIQTPTQSWSFNSIVNGSQFVGDVQLNQTGITLDGGFIRSNGTQTANMTGLSITAWINPDYSNAASSMTIISKENAFELTLNNNLIPQRTAIFSVFDGIRWHQVQTITQIGENWSHIAATFNGTNIAIYTNGTISSTTKTTNTISLNDAGIIQQAVPEISNSESDVVIGATLDTRAIDAAENAFSGSIDQVQIYDKYLTAEQVMQIYIQTLPLILTKSIVNQTIPVILPPVNLLNNTNINGTLNTNATEIIIIPPQAVNQTKQMTVSAWIIPQYEKTSDELTVISKENSFALSVNNALDPRHTAKFTVFDGIRWTDLFGRNQINSLTLITAVVNNTQISLYINGTLHDSKEIPDSIIISDGALTLTPAEVANSGSEIIVGAYQSTLRGESQLTNKFSGTIQEPLIYPRALSDSEIKELYIVNLPQEITISLFESMEVFIDVQNLSSDVNGTIKFDEAFGLGDHVQITLNQASEQTKSTILIDERGKDYHKVEFTNGTGYVELGLPEWVYDNSTNKFVDSIATETNSDIVVDSMQIPFKFDKTDCSASIFEQGRMNKNLARIIDKYYWKVMESSDGSNWNESPVNNAICSVTKIENSTGLFINAVRENKHSQFITIFGKKVDQPLEVFLYYTNKDINATSTKIGFVSHMQGIDTDEIDLGDEQLATDTKVQEKKIKKQLKKLLNKNDKDDNLDTLKELKSSQKSTKLKASLSKEFAINREGKKSLLFDYSKAHKEFKQVHIENKNGKLETVVEFLDSAQVAEPGETIFLDPVFGFSTGTNILITTSGATGTSCPTPTTKQSAVGSPLLRIRQSTSATSPACSRIATEWNISTIPDDAIIQDTRMRFDISAVAGGGRSVDINSMELSPVTITSPGTIWTDIGNGTTFASNLLNSTTTGTDKTSDLGASADTDLQNNLVSDWWAVGIKANSETRDGTLHTSTFTGIELRVQYQRSASMTQNLGITDVLIKTTTKRLTENLGFTTAVLATKRKTLTENLGILDTITNNAIITVTKSVTENLGMTDTLTTTVSRTRSLTENLGVTDNVFASTSSFSKTLTENLGMESNAISASTKLKTLTESLGTTDITTTTSTKTQSLTENFGIRDNISTSPLISLTERLGITTTATASLTNKAIQENLGMTDQVSTRISKLSLTENLGIVDTRICEICLTQTQHAYVEQTTRQTSTSTSYVDISGATISSSSFTAGKKYLLVFTALVDGNNVNGNFGIQAVHGATAFTGSEMIVEPQTTTTRTTYHWFTVWTAESGQDVKLQFRTLIGTDTVGADQITMFALNLSDDLVEDQDWKYVTNTTPASLSTTFGSRASATITPSTPGEDWLVMGTATHTGFASGDDLNIRLARSGEATSSQPDFRQETEDLTNDIMLHSPFRVFNLGSASNTFTVESASVGGSSGTHQSSAIFLINLDKFKQDYSSYTEANLDLSATNYATEVQTLSATIACPADVWAMGTFATDMNTAGIYTKGRLQINNLDSPATQTTDSYQQGDSWVGTDELPLQYQAVANLSVGTHTIDLDASTEAATSGRSAEDRQLFVISLVPKNRLNLKALTENLGVTGTTTGTFSKSFTENLGITSQTDIAKKQSLTENLGMTSQAATTGVKLLTENLGMTDNTIRSSTRSITENLGVTDVSVASVSKYLISFTENLGITSATRNSATISLTENLGMTSQAATTGVKLLTENLGMTATAEQQRAVLLQENLGILDTMTVTRTQSLTENLGIVDTRICEICLTQTQHAYVEQTTRQTSTSTSYVDISGATISSSSFTAGKKYLLVLTAQVDGSDSNGNFGIQTVHGSTAFTGSEMVVEPQTTTTRTTYHWFTVWTAVASEDVKLQFRTLSGTHTVGADQITMFALNLSDDLVEDQDWKYVTNTTPASLSTTFGSRASTTIAPSITGEDWLVMGTATHTGIPVGRQIDIRLARSGEATSDQPEFIQDVEDQTNDVMLHSPFRVFNLGAASNTFTVESAVNTGTIGTHQSSAIFLINLDKFKQDYASYTEANLDRSATNYATEVQALSATIAWPADVWAMGTFATDMNTAGIYTKGRLQINNLDSPATQTTDSYQQGDSWAGTDELPLQYQAVANLSVDTHTIDLDASTEAATSGRSAEDRQLFVISLVPKNRLDLKALTENLGVLDNISNTITVSLTENLGVLDTVAPTRTQSRTENLGSLDTVATPRTQSLSDNLGMTDQVATT</sequence>
<feature type="transmembrane region" description="Helical" evidence="1">
    <location>
        <begin position="187"/>
        <end position="207"/>
    </location>
</feature>
<dbReference type="EMBL" id="CP011097">
    <property type="protein sequence ID" value="AJZ76089.2"/>
    <property type="molecule type" value="Genomic_DNA"/>
</dbReference>
<dbReference type="InterPro" id="IPR013320">
    <property type="entry name" value="ConA-like_dom_sf"/>
</dbReference>
<keyword evidence="1" id="KW-0472">Membrane</keyword>
<protein>
    <recommendedName>
        <fullName evidence="4">LamG-like jellyroll fold domain-containing protein</fullName>
    </recommendedName>
</protein>
<dbReference type="Gene3D" id="2.60.120.200">
    <property type="match status" value="2"/>
</dbReference>
<proteinExistence type="predicted"/>
<name>A0A3G1B534_9ARCH</name>
<evidence type="ECO:0000313" key="2">
    <source>
        <dbReference type="EMBL" id="AJZ76089.2"/>
    </source>
</evidence>
<dbReference type="SUPFAM" id="SSF49899">
    <property type="entry name" value="Concanavalin A-like lectins/glucanases"/>
    <property type="match status" value="2"/>
</dbReference>
<evidence type="ECO:0008006" key="4">
    <source>
        <dbReference type="Google" id="ProtNLM"/>
    </source>
</evidence>
<feature type="transmembrane region" description="Helical" evidence="1">
    <location>
        <begin position="227"/>
        <end position="248"/>
    </location>
</feature>
<keyword evidence="1" id="KW-0812">Transmembrane</keyword>
<organism evidence="2 3">
    <name type="scientific">Candidatus Nitrosotenuis cloacae</name>
    <dbReference type="NCBI Taxonomy" id="1603555"/>
    <lineage>
        <taxon>Archaea</taxon>
        <taxon>Nitrososphaerota</taxon>
        <taxon>Candidatus Nitrosotenuis</taxon>
    </lineage>
</organism>
<keyword evidence="3" id="KW-1185">Reference proteome</keyword>
<accession>A0A3G1B534</accession>